<dbReference type="GO" id="GO:0006109">
    <property type="term" value="P:regulation of carbohydrate metabolic process"/>
    <property type="evidence" value="ECO:0007669"/>
    <property type="project" value="InterPro"/>
</dbReference>
<dbReference type="InterPro" id="IPR003751">
    <property type="entry name" value="CsrA"/>
</dbReference>
<dbReference type="GO" id="GO:1902208">
    <property type="term" value="P:regulation of bacterial-type flagellum assembly"/>
    <property type="evidence" value="ECO:0007669"/>
    <property type="project" value="UniProtKB-UniRule"/>
</dbReference>
<dbReference type="FunFam" id="2.60.40.4380:FF:000002">
    <property type="entry name" value="Translational regulator CsrA"/>
    <property type="match status" value="1"/>
</dbReference>
<dbReference type="PANTHER" id="PTHR34984:SF1">
    <property type="entry name" value="CARBON STORAGE REGULATOR"/>
    <property type="match status" value="1"/>
</dbReference>
<evidence type="ECO:0000256" key="2">
    <source>
        <dbReference type="ARBA" id="ARBA00022491"/>
    </source>
</evidence>
<evidence type="ECO:0000256" key="1">
    <source>
        <dbReference type="ARBA" id="ARBA00022490"/>
    </source>
</evidence>
<dbReference type="GO" id="GO:0044781">
    <property type="term" value="P:bacterial-type flagellum organization"/>
    <property type="evidence" value="ECO:0007669"/>
    <property type="project" value="UniProtKB-KW"/>
</dbReference>
<comment type="function">
    <text evidence="6">A translational regulator that binds mRNA to regulate translation initiation and/or mRNA stability. Usually binds in the 5'-UTR at or near the Shine-Dalgarno sequence preventing ribosome-binding, thus repressing translation. Its main target seems to be the major flagellin gene, while its function is anatagonized by FliW.</text>
</comment>
<dbReference type="Pfam" id="PF02599">
    <property type="entry name" value="CsrA"/>
    <property type="match status" value="1"/>
</dbReference>
<protein>
    <recommendedName>
        <fullName evidence="6">Translational regulator CsrA</fullName>
    </recommendedName>
</protein>
<reference evidence="7" key="1">
    <citation type="submission" date="2020-08" db="EMBL/GenBank/DDBJ databases">
        <title>Genome public.</title>
        <authorList>
            <person name="Liu C."/>
            <person name="Sun Q."/>
        </authorList>
    </citation>
    <scope>NUCLEOTIDE SEQUENCE</scope>
    <source>
        <strain evidence="7">NSJ-42</strain>
    </source>
</reference>
<evidence type="ECO:0000256" key="5">
    <source>
        <dbReference type="ARBA" id="ARBA00022884"/>
    </source>
</evidence>
<evidence type="ECO:0000313" key="7">
    <source>
        <dbReference type="EMBL" id="MBC5639466.1"/>
    </source>
</evidence>
<comment type="subunit">
    <text evidence="6">Homodimer; the beta-strands of each monomer intercalate to form a hydrophobic core, while the alpha-helices form wings that extend away from the core.</text>
</comment>
<evidence type="ECO:0000256" key="3">
    <source>
        <dbReference type="ARBA" id="ARBA00022795"/>
    </source>
</evidence>
<evidence type="ECO:0000256" key="6">
    <source>
        <dbReference type="HAMAP-Rule" id="MF_00167"/>
    </source>
</evidence>
<keyword evidence="4 6" id="KW-0810">Translation regulation</keyword>
<dbReference type="GO" id="GO:0045947">
    <property type="term" value="P:negative regulation of translational initiation"/>
    <property type="evidence" value="ECO:0007669"/>
    <property type="project" value="UniProtKB-UniRule"/>
</dbReference>
<evidence type="ECO:0000313" key="8">
    <source>
        <dbReference type="Proteomes" id="UP000662088"/>
    </source>
</evidence>
<dbReference type="NCBIfam" id="NF002469">
    <property type="entry name" value="PRK01712.1"/>
    <property type="match status" value="1"/>
</dbReference>
<dbReference type="PANTHER" id="PTHR34984">
    <property type="entry name" value="CARBON STORAGE REGULATOR"/>
    <property type="match status" value="1"/>
</dbReference>
<dbReference type="SUPFAM" id="SSF117130">
    <property type="entry name" value="CsrA-like"/>
    <property type="match status" value="1"/>
</dbReference>
<name>A0A8I0A7R3_9CLOT</name>
<dbReference type="GO" id="GO:0048027">
    <property type="term" value="F:mRNA 5'-UTR binding"/>
    <property type="evidence" value="ECO:0007669"/>
    <property type="project" value="UniProtKB-UniRule"/>
</dbReference>
<dbReference type="EMBL" id="JACOOQ010000003">
    <property type="protein sequence ID" value="MBC5639466.1"/>
    <property type="molecule type" value="Genomic_DNA"/>
</dbReference>
<dbReference type="HAMAP" id="MF_00167">
    <property type="entry name" value="CsrA"/>
    <property type="match status" value="1"/>
</dbReference>
<sequence length="72" mass="8112">MLVVRRKKGESILIGDNIEISIAAIENGTVKLAINAPKEVQILRKELYIEVEKENKEAVSLNIDILKNLKLK</sequence>
<gene>
    <name evidence="6 7" type="primary">csrA</name>
    <name evidence="7" type="ORF">H8R92_03275</name>
</gene>
<dbReference type="Gene3D" id="2.60.40.4380">
    <property type="entry name" value="Translational regulator CsrA"/>
    <property type="match status" value="1"/>
</dbReference>
<dbReference type="RefSeq" id="WP_186834725.1">
    <property type="nucleotide sequence ID" value="NZ_JACOOQ010000003.1"/>
</dbReference>
<proteinExistence type="inferred from homology"/>
<keyword evidence="3 6" id="KW-1005">Bacterial flagellum biogenesis</keyword>
<comment type="subcellular location">
    <subcellularLocation>
        <location evidence="6">Cytoplasm</location>
    </subcellularLocation>
</comment>
<dbReference type="Proteomes" id="UP000662088">
    <property type="component" value="Unassembled WGS sequence"/>
</dbReference>
<dbReference type="NCBIfam" id="TIGR00202">
    <property type="entry name" value="csrA"/>
    <property type="match status" value="1"/>
</dbReference>
<dbReference type="GO" id="GO:0005829">
    <property type="term" value="C:cytosol"/>
    <property type="evidence" value="ECO:0007669"/>
    <property type="project" value="TreeGrafter"/>
</dbReference>
<keyword evidence="1 6" id="KW-0963">Cytoplasm</keyword>
<organism evidence="7 8">
    <name type="scientific">Clostridium lentum</name>
    <dbReference type="NCBI Taxonomy" id="2763037"/>
    <lineage>
        <taxon>Bacteria</taxon>
        <taxon>Bacillati</taxon>
        <taxon>Bacillota</taxon>
        <taxon>Clostridia</taxon>
        <taxon>Eubacteriales</taxon>
        <taxon>Clostridiaceae</taxon>
        <taxon>Clostridium</taxon>
    </lineage>
</organism>
<dbReference type="GO" id="GO:0006402">
    <property type="term" value="P:mRNA catabolic process"/>
    <property type="evidence" value="ECO:0007669"/>
    <property type="project" value="InterPro"/>
</dbReference>
<evidence type="ECO:0000256" key="4">
    <source>
        <dbReference type="ARBA" id="ARBA00022845"/>
    </source>
</evidence>
<accession>A0A8I0A7R3</accession>
<dbReference type="AlphaFoldDB" id="A0A8I0A7R3"/>
<comment type="similarity">
    <text evidence="6">Belongs to the CsrA/RsmA family.</text>
</comment>
<comment type="caution">
    <text evidence="7">The sequence shown here is derived from an EMBL/GenBank/DDBJ whole genome shotgun (WGS) entry which is preliminary data.</text>
</comment>
<keyword evidence="5 6" id="KW-0694">RNA-binding</keyword>
<keyword evidence="2 6" id="KW-0678">Repressor</keyword>
<keyword evidence="8" id="KW-1185">Reference proteome</keyword>
<dbReference type="InterPro" id="IPR036107">
    <property type="entry name" value="CsrA_sf"/>
</dbReference>